<name>A0A0C9YBE2_9AGAM</name>
<protein>
    <submittedName>
        <fullName evidence="1">Uncharacterized protein</fullName>
    </submittedName>
</protein>
<dbReference type="HOGENOM" id="CLU_3107317_0_0_1"/>
<evidence type="ECO:0000313" key="1">
    <source>
        <dbReference type="EMBL" id="KIK22025.1"/>
    </source>
</evidence>
<sequence length="51" mass="5606">MRALDSMTIRGFVRAHRRSIPGQKEILGGPGSFAGGSERVWIHSRAETLGR</sequence>
<dbReference type="AlphaFoldDB" id="A0A0C9YBE2"/>
<evidence type="ECO:0000313" key="2">
    <source>
        <dbReference type="Proteomes" id="UP000054018"/>
    </source>
</evidence>
<organism evidence="1 2">
    <name type="scientific">Pisolithus microcarpus 441</name>
    <dbReference type="NCBI Taxonomy" id="765257"/>
    <lineage>
        <taxon>Eukaryota</taxon>
        <taxon>Fungi</taxon>
        <taxon>Dikarya</taxon>
        <taxon>Basidiomycota</taxon>
        <taxon>Agaricomycotina</taxon>
        <taxon>Agaricomycetes</taxon>
        <taxon>Agaricomycetidae</taxon>
        <taxon>Boletales</taxon>
        <taxon>Sclerodermatineae</taxon>
        <taxon>Pisolithaceae</taxon>
        <taxon>Pisolithus</taxon>
    </lineage>
</organism>
<dbReference type="EMBL" id="KN833744">
    <property type="protein sequence ID" value="KIK22025.1"/>
    <property type="molecule type" value="Genomic_DNA"/>
</dbReference>
<keyword evidence="2" id="KW-1185">Reference proteome</keyword>
<proteinExistence type="predicted"/>
<accession>A0A0C9YBE2</accession>
<gene>
    <name evidence="1" type="ORF">PISMIDRAFT_680803</name>
</gene>
<dbReference type="Proteomes" id="UP000054018">
    <property type="component" value="Unassembled WGS sequence"/>
</dbReference>
<reference evidence="2" key="2">
    <citation type="submission" date="2015-01" db="EMBL/GenBank/DDBJ databases">
        <title>Evolutionary Origins and Diversification of the Mycorrhizal Mutualists.</title>
        <authorList>
            <consortium name="DOE Joint Genome Institute"/>
            <consortium name="Mycorrhizal Genomics Consortium"/>
            <person name="Kohler A."/>
            <person name="Kuo A."/>
            <person name="Nagy L.G."/>
            <person name="Floudas D."/>
            <person name="Copeland A."/>
            <person name="Barry K.W."/>
            <person name="Cichocki N."/>
            <person name="Veneault-Fourrey C."/>
            <person name="LaButti K."/>
            <person name="Lindquist E.A."/>
            <person name="Lipzen A."/>
            <person name="Lundell T."/>
            <person name="Morin E."/>
            <person name="Murat C."/>
            <person name="Riley R."/>
            <person name="Ohm R."/>
            <person name="Sun H."/>
            <person name="Tunlid A."/>
            <person name="Henrissat B."/>
            <person name="Grigoriev I.V."/>
            <person name="Hibbett D.S."/>
            <person name="Martin F."/>
        </authorList>
    </citation>
    <scope>NUCLEOTIDE SEQUENCE [LARGE SCALE GENOMIC DNA]</scope>
    <source>
        <strain evidence="2">441</strain>
    </source>
</reference>
<reference evidence="1 2" key="1">
    <citation type="submission" date="2014-04" db="EMBL/GenBank/DDBJ databases">
        <authorList>
            <consortium name="DOE Joint Genome Institute"/>
            <person name="Kuo A."/>
            <person name="Kohler A."/>
            <person name="Costa M.D."/>
            <person name="Nagy L.G."/>
            <person name="Floudas D."/>
            <person name="Copeland A."/>
            <person name="Barry K.W."/>
            <person name="Cichocki N."/>
            <person name="Veneault-Fourrey C."/>
            <person name="LaButti K."/>
            <person name="Lindquist E.A."/>
            <person name="Lipzen A."/>
            <person name="Lundell T."/>
            <person name="Morin E."/>
            <person name="Murat C."/>
            <person name="Sun H."/>
            <person name="Tunlid A."/>
            <person name="Henrissat B."/>
            <person name="Grigoriev I.V."/>
            <person name="Hibbett D.S."/>
            <person name="Martin F."/>
            <person name="Nordberg H.P."/>
            <person name="Cantor M.N."/>
            <person name="Hua S.X."/>
        </authorList>
    </citation>
    <scope>NUCLEOTIDE SEQUENCE [LARGE SCALE GENOMIC DNA]</scope>
    <source>
        <strain evidence="1 2">441</strain>
    </source>
</reference>